<gene>
    <name evidence="2" type="ORF">AMORRO_LOCUS18347</name>
</gene>
<dbReference type="EMBL" id="CAJVPV010064023">
    <property type="protein sequence ID" value="CAG8793514.1"/>
    <property type="molecule type" value="Genomic_DNA"/>
</dbReference>
<evidence type="ECO:0000259" key="1">
    <source>
        <dbReference type="Pfam" id="PF15249"/>
    </source>
</evidence>
<evidence type="ECO:0000313" key="3">
    <source>
        <dbReference type="Proteomes" id="UP000789342"/>
    </source>
</evidence>
<organism evidence="2 3">
    <name type="scientific">Acaulospora morrowiae</name>
    <dbReference type="NCBI Taxonomy" id="94023"/>
    <lineage>
        <taxon>Eukaryota</taxon>
        <taxon>Fungi</taxon>
        <taxon>Fungi incertae sedis</taxon>
        <taxon>Mucoromycota</taxon>
        <taxon>Glomeromycotina</taxon>
        <taxon>Glomeromycetes</taxon>
        <taxon>Diversisporales</taxon>
        <taxon>Acaulosporaceae</taxon>
        <taxon>Acaulospora</taxon>
    </lineage>
</organism>
<feature type="non-terminal residue" evidence="2">
    <location>
        <position position="1"/>
    </location>
</feature>
<comment type="caution">
    <text evidence="2">The sequence shown here is derived from an EMBL/GenBank/DDBJ whole genome shotgun (WGS) entry which is preliminary data.</text>
</comment>
<feature type="domain" description="GLTSCR protein conserved" evidence="1">
    <location>
        <begin position="90"/>
        <end position="128"/>
    </location>
</feature>
<dbReference type="InterPro" id="IPR052438">
    <property type="entry name" value="Chromatin_remod/trans_coact"/>
</dbReference>
<feature type="non-terminal residue" evidence="2">
    <location>
        <position position="136"/>
    </location>
</feature>
<accession>A0A9N9P5Y1</accession>
<evidence type="ECO:0000313" key="2">
    <source>
        <dbReference type="EMBL" id="CAG8793514.1"/>
    </source>
</evidence>
<dbReference type="Pfam" id="PF15249">
    <property type="entry name" value="GLTSCR1"/>
    <property type="match status" value="1"/>
</dbReference>
<protein>
    <submittedName>
        <fullName evidence="2">5588_t:CDS:1</fullName>
    </submittedName>
</protein>
<dbReference type="AlphaFoldDB" id="A0A9N9P5Y1"/>
<dbReference type="PANTHER" id="PTHR15572">
    <property type="entry name" value="GLIOMA TUMOR SUPPRESSOR CANDIDATE REGION GENE 1"/>
    <property type="match status" value="1"/>
</dbReference>
<sequence>DDSQFTSPYSYYSQPTTMTTPGSYYLNETPMSRPAIPFFSGGMQSTNPITPQSVKRPFHLTEMDRTERTMEEYNHHADIIQRFEAALKADQMAVLQPDYRTPFQSYQDAVARLLPYHIFDYPEEDMKNNDQTSELE</sequence>
<proteinExistence type="predicted"/>
<name>A0A9N9P5Y1_9GLOM</name>
<dbReference type="GO" id="GO:0045893">
    <property type="term" value="P:positive regulation of DNA-templated transcription"/>
    <property type="evidence" value="ECO:0007669"/>
    <property type="project" value="TreeGrafter"/>
</dbReference>
<dbReference type="InterPro" id="IPR015671">
    <property type="entry name" value="GSCR1_dom"/>
</dbReference>
<dbReference type="Proteomes" id="UP000789342">
    <property type="component" value="Unassembled WGS sequence"/>
</dbReference>
<keyword evidence="3" id="KW-1185">Reference proteome</keyword>
<reference evidence="2" key="1">
    <citation type="submission" date="2021-06" db="EMBL/GenBank/DDBJ databases">
        <authorList>
            <person name="Kallberg Y."/>
            <person name="Tangrot J."/>
            <person name="Rosling A."/>
        </authorList>
    </citation>
    <scope>NUCLEOTIDE SEQUENCE</scope>
    <source>
        <strain evidence="2">CL551</strain>
    </source>
</reference>
<dbReference type="GO" id="GO:0016514">
    <property type="term" value="C:SWI/SNF complex"/>
    <property type="evidence" value="ECO:0007669"/>
    <property type="project" value="TreeGrafter"/>
</dbReference>
<dbReference type="OrthoDB" id="2556847at2759"/>
<dbReference type="PANTHER" id="PTHR15572:SF0">
    <property type="entry name" value="GLUTAMINE-RICH PROTEIN-RELATED"/>
    <property type="match status" value="1"/>
</dbReference>